<dbReference type="InterPro" id="IPR039426">
    <property type="entry name" value="TonB-dep_rcpt-like"/>
</dbReference>
<proteinExistence type="inferred from homology"/>
<dbReference type="InterPro" id="IPR023997">
    <property type="entry name" value="TonB-dep_OMP_SusC/RagA_CS"/>
</dbReference>
<dbReference type="Gene3D" id="2.170.130.10">
    <property type="entry name" value="TonB-dependent receptor, plug domain"/>
    <property type="match status" value="1"/>
</dbReference>
<evidence type="ECO:0000256" key="2">
    <source>
        <dbReference type="ARBA" id="ARBA00022448"/>
    </source>
</evidence>
<dbReference type="EMBL" id="JBHSGN010000121">
    <property type="protein sequence ID" value="MFC4675950.1"/>
    <property type="molecule type" value="Genomic_DNA"/>
</dbReference>
<dbReference type="InterPro" id="IPR037066">
    <property type="entry name" value="Plug_dom_sf"/>
</dbReference>
<evidence type="ECO:0000256" key="7">
    <source>
        <dbReference type="ARBA" id="ARBA00023237"/>
    </source>
</evidence>
<dbReference type="SUPFAM" id="SSF49464">
    <property type="entry name" value="Carboxypeptidase regulatory domain-like"/>
    <property type="match status" value="1"/>
</dbReference>
<comment type="similarity">
    <text evidence="8 9">Belongs to the TonB-dependent receptor family.</text>
</comment>
<keyword evidence="6 8" id="KW-0472">Membrane</keyword>
<evidence type="ECO:0000256" key="3">
    <source>
        <dbReference type="ARBA" id="ARBA00022452"/>
    </source>
</evidence>
<keyword evidence="14" id="KW-1185">Reference proteome</keyword>
<keyword evidence="3 8" id="KW-1134">Transmembrane beta strand</keyword>
<dbReference type="Gene3D" id="2.40.170.20">
    <property type="entry name" value="TonB-dependent receptor, beta-barrel domain"/>
    <property type="match status" value="1"/>
</dbReference>
<dbReference type="SUPFAM" id="SSF56935">
    <property type="entry name" value="Porins"/>
    <property type="match status" value="1"/>
</dbReference>
<dbReference type="Proteomes" id="UP001596023">
    <property type="component" value="Unassembled WGS sequence"/>
</dbReference>
<organism evidence="13 14">
    <name type="scientific">Dysgonomonas termitidis</name>
    <dbReference type="NCBI Taxonomy" id="1516126"/>
    <lineage>
        <taxon>Bacteria</taxon>
        <taxon>Pseudomonadati</taxon>
        <taxon>Bacteroidota</taxon>
        <taxon>Bacteroidia</taxon>
        <taxon>Bacteroidales</taxon>
        <taxon>Dysgonomonadaceae</taxon>
        <taxon>Dysgonomonas</taxon>
    </lineage>
</organism>
<reference evidence="14" key="1">
    <citation type="journal article" date="2019" name="Int. J. Syst. Evol. Microbiol.">
        <title>The Global Catalogue of Microorganisms (GCM) 10K type strain sequencing project: providing services to taxonomists for standard genome sequencing and annotation.</title>
        <authorList>
            <consortium name="The Broad Institute Genomics Platform"/>
            <consortium name="The Broad Institute Genome Sequencing Center for Infectious Disease"/>
            <person name="Wu L."/>
            <person name="Ma J."/>
        </authorList>
    </citation>
    <scope>NUCLEOTIDE SEQUENCE [LARGE SCALE GENOMIC DNA]</scope>
    <source>
        <strain evidence="14">CCUG 66188</strain>
    </source>
</reference>
<feature type="domain" description="TonB-dependent receptor plug" evidence="12">
    <location>
        <begin position="133"/>
        <end position="240"/>
    </location>
</feature>
<evidence type="ECO:0000259" key="11">
    <source>
        <dbReference type="Pfam" id="PF00593"/>
    </source>
</evidence>
<sequence>MIKKQHKTIFTCILSGFLLMNSSLHIYAGENNLNETQQSVTKTVSGTVKDQGGEPLIGATIVVKGTTKGVTTDIDGNYTITCSDKDYLVISYMGFVAQEVLVGNKTNISVVLLEDSKVLDEIIVIGYGTTTRKSVVGAVDQVKSKMLEDRPTSNMAQALQGASPSLIIQQKSMDPNNNSMNINIRGLSTMNDNAPLIVIDGLVSDDASLNKLNPNDIESVSVLKDAGTAAIYGSRSSNGVILITTKTGKKNQRPLVRLNGQVGAQDPKILFRPVSGYQNATLKNLSLTNTGQAPQYSPQQIQDLYAHQNEEYWYYDKIIQTALQQSYNVSVSGGNDNTTYMFSGGYFDQESNYKGPGYGVARYNLRSSIITEYGRFKLTSILGYTRDDGKKSVDGNAIINSSRIPTYYWNRLQDENGRYLVNDLLTDQNPLAGLKESGYEKGNTDYINVNLGLEVKIIDGLKLKGILGADIFDYHRFIRRKAVPMYMSGADEPIAYMNPDGGTEDYNENKRLMNYQLLADYQKTFNQNHNLSVLFGASNESYTFKSNEIKHQKTNDLGVSIDPEKITGSTSLGREKRSITSILGRLSYNFMDKYYAEFSFREDGSSMFAKDNRWGFFPSGSLGWRISEEKFMDSYKKEVGDLKIRSSYGILGNQRVSSYQTITTYDNYQNTYVFNGKPVVGAGFNYGNVDMQWETSHNFNIGFDAGFFQGALNATFDYFHKTTKDILLNPEIPTVFGGGLKNYNMGEMKNQGWELVLNYRLDTKDFKHSFSGNIGDSWNKVTKFIGNEQISTSDEISRLIRIGLPFNVYYGYKVDGYFKSMDEISSSALPVGVSASDLRPGDAKYIDRNGDGVIDAKDRYVLGNAFPRYTFGFTYDLTWKDFDFSMFWQGVGKRDMMVRGELVEPFHSNYSYTIYQHQLNYWSPTNTSADWPRLAAIGSTSNKNNYGMGSEINLADGKYLRLKNIQIGYTLPKSLTRKIGLEKVRTYINGQNLLTFSKNSWIDPESSEFNSNMSGSANSARNYPTLRYYGFGFDIEF</sequence>
<dbReference type="InterPro" id="IPR012910">
    <property type="entry name" value="Plug_dom"/>
</dbReference>
<accession>A0ABV9L0W0</accession>
<evidence type="ECO:0000256" key="1">
    <source>
        <dbReference type="ARBA" id="ARBA00004571"/>
    </source>
</evidence>
<keyword evidence="10" id="KW-0732">Signal</keyword>
<evidence type="ECO:0000256" key="8">
    <source>
        <dbReference type="PROSITE-ProRule" id="PRU01360"/>
    </source>
</evidence>
<evidence type="ECO:0000256" key="4">
    <source>
        <dbReference type="ARBA" id="ARBA00022692"/>
    </source>
</evidence>
<dbReference type="NCBIfam" id="TIGR04057">
    <property type="entry name" value="SusC_RagA_signa"/>
    <property type="match status" value="1"/>
</dbReference>
<evidence type="ECO:0000256" key="9">
    <source>
        <dbReference type="RuleBase" id="RU003357"/>
    </source>
</evidence>
<dbReference type="InterPro" id="IPR023996">
    <property type="entry name" value="TonB-dep_OMP_SusC/RagA"/>
</dbReference>
<feature type="signal peptide" evidence="10">
    <location>
        <begin position="1"/>
        <end position="28"/>
    </location>
</feature>
<protein>
    <submittedName>
        <fullName evidence="13">SusC/RagA family TonB-linked outer membrane protein</fullName>
    </submittedName>
</protein>
<dbReference type="InterPro" id="IPR000531">
    <property type="entry name" value="Beta-barrel_TonB"/>
</dbReference>
<keyword evidence="4 8" id="KW-0812">Transmembrane</keyword>
<keyword evidence="7 8" id="KW-0998">Cell outer membrane</keyword>
<evidence type="ECO:0000256" key="10">
    <source>
        <dbReference type="SAM" id="SignalP"/>
    </source>
</evidence>
<comment type="caution">
    <text evidence="13">The sequence shown here is derived from an EMBL/GenBank/DDBJ whole genome shotgun (WGS) entry which is preliminary data.</text>
</comment>
<keyword evidence="2 8" id="KW-0813">Transport</keyword>
<evidence type="ECO:0000313" key="14">
    <source>
        <dbReference type="Proteomes" id="UP001596023"/>
    </source>
</evidence>
<dbReference type="InterPro" id="IPR036942">
    <property type="entry name" value="Beta-barrel_TonB_sf"/>
</dbReference>
<dbReference type="PROSITE" id="PS52016">
    <property type="entry name" value="TONB_DEPENDENT_REC_3"/>
    <property type="match status" value="1"/>
</dbReference>
<comment type="subcellular location">
    <subcellularLocation>
        <location evidence="1 8">Cell outer membrane</location>
        <topology evidence="1 8">Multi-pass membrane protein</topology>
    </subcellularLocation>
</comment>
<dbReference type="Gene3D" id="2.60.40.1120">
    <property type="entry name" value="Carboxypeptidase-like, regulatory domain"/>
    <property type="match status" value="1"/>
</dbReference>
<feature type="domain" description="TonB-dependent receptor-like beta-barrel" evidence="11">
    <location>
        <begin position="406"/>
        <end position="993"/>
    </location>
</feature>
<dbReference type="NCBIfam" id="TIGR04056">
    <property type="entry name" value="OMP_RagA_SusC"/>
    <property type="match status" value="1"/>
</dbReference>
<gene>
    <name evidence="13" type="ORF">ACFO6W_19870</name>
</gene>
<dbReference type="Pfam" id="PF07715">
    <property type="entry name" value="Plug"/>
    <property type="match status" value="1"/>
</dbReference>
<dbReference type="Pfam" id="PF00593">
    <property type="entry name" value="TonB_dep_Rec_b-barrel"/>
    <property type="match status" value="1"/>
</dbReference>
<feature type="chain" id="PRO_5045102399" evidence="10">
    <location>
        <begin position="29"/>
        <end position="1037"/>
    </location>
</feature>
<evidence type="ECO:0000256" key="6">
    <source>
        <dbReference type="ARBA" id="ARBA00023136"/>
    </source>
</evidence>
<dbReference type="InterPro" id="IPR008969">
    <property type="entry name" value="CarboxyPept-like_regulatory"/>
</dbReference>
<evidence type="ECO:0000313" key="13">
    <source>
        <dbReference type="EMBL" id="MFC4675950.1"/>
    </source>
</evidence>
<evidence type="ECO:0000256" key="5">
    <source>
        <dbReference type="ARBA" id="ARBA00023077"/>
    </source>
</evidence>
<dbReference type="RefSeq" id="WP_379999678.1">
    <property type="nucleotide sequence ID" value="NZ_JBHSGN010000121.1"/>
</dbReference>
<keyword evidence="5 9" id="KW-0798">TonB box</keyword>
<dbReference type="Pfam" id="PF13715">
    <property type="entry name" value="CarbopepD_reg_2"/>
    <property type="match status" value="1"/>
</dbReference>
<evidence type="ECO:0000259" key="12">
    <source>
        <dbReference type="Pfam" id="PF07715"/>
    </source>
</evidence>
<name>A0ABV9L0W0_9BACT</name>